<accession>A0A1W7CTV8</accession>
<gene>
    <name evidence="2" type="ORF">CAG99_04365</name>
</gene>
<dbReference type="EMBL" id="CP021121">
    <property type="protein sequence ID" value="ARQ68175.1"/>
    <property type="molecule type" value="Genomic_DNA"/>
</dbReference>
<dbReference type="Proteomes" id="UP000194218">
    <property type="component" value="Chromosome"/>
</dbReference>
<evidence type="ECO:0000256" key="1">
    <source>
        <dbReference type="SAM" id="MobiDB-lite"/>
    </source>
</evidence>
<dbReference type="InterPro" id="IPR036689">
    <property type="entry name" value="ESAT-6-like_sf"/>
</dbReference>
<dbReference type="RefSeq" id="WP_086157689.1">
    <property type="nucleotide sequence ID" value="NZ_CP021121.1"/>
</dbReference>
<keyword evidence="3" id="KW-1185">Reference proteome</keyword>
<dbReference type="AlphaFoldDB" id="A0A1W7CTV8"/>
<feature type="region of interest" description="Disordered" evidence="1">
    <location>
        <begin position="73"/>
        <end position="100"/>
    </location>
</feature>
<reference evidence="2 3" key="1">
    <citation type="submission" date="2017-05" db="EMBL/GenBank/DDBJ databases">
        <title>Complete genome sequence of Streptomyces sp. SCSIO 03032 revealed the diverse biosynthetic pathways for its bioactive secondary metabolites.</title>
        <authorList>
            <person name="Ma L."/>
            <person name="Zhu Y."/>
            <person name="Zhang W."/>
            <person name="Zhang G."/>
            <person name="Tian X."/>
            <person name="Zhang S."/>
            <person name="Zhang C."/>
        </authorList>
    </citation>
    <scope>NUCLEOTIDE SEQUENCE [LARGE SCALE GENOMIC DNA]</scope>
    <source>
        <strain evidence="2 3">SCSIO 03032</strain>
    </source>
</reference>
<evidence type="ECO:0000313" key="3">
    <source>
        <dbReference type="Proteomes" id="UP000194218"/>
    </source>
</evidence>
<evidence type="ECO:0008006" key="4">
    <source>
        <dbReference type="Google" id="ProtNLM"/>
    </source>
</evidence>
<dbReference type="SUPFAM" id="SSF140453">
    <property type="entry name" value="EsxAB dimer-like"/>
    <property type="match status" value="1"/>
</dbReference>
<sequence>MLNSLDQEVELLNRSRGKISEANAQVTAGWAGDAARQFTSGQNDVSLNLDRLITALRNMRELVQLSRDDFTNEEQEQIAEMQRAHSGLANMSSRGFEHLA</sequence>
<evidence type="ECO:0000313" key="2">
    <source>
        <dbReference type="EMBL" id="ARQ68175.1"/>
    </source>
</evidence>
<dbReference type="KEGG" id="smao:CAG99_04365"/>
<protein>
    <recommendedName>
        <fullName evidence="4">WXG100 family type VII secretion target</fullName>
    </recommendedName>
</protein>
<dbReference type="OrthoDB" id="3253863at2"/>
<dbReference type="Gene3D" id="1.10.287.1060">
    <property type="entry name" value="ESAT-6-like"/>
    <property type="match status" value="1"/>
</dbReference>
<name>A0A1W7CTV8_9ACTN</name>
<organism evidence="2 3">
    <name type="scientific">Streptomyces marincola</name>
    <dbReference type="NCBI Taxonomy" id="2878388"/>
    <lineage>
        <taxon>Bacteria</taxon>
        <taxon>Bacillati</taxon>
        <taxon>Actinomycetota</taxon>
        <taxon>Actinomycetes</taxon>
        <taxon>Kitasatosporales</taxon>
        <taxon>Streptomycetaceae</taxon>
        <taxon>Streptomyces</taxon>
    </lineage>
</organism>
<proteinExistence type="predicted"/>